<reference evidence="2 3" key="1">
    <citation type="submission" date="2017-09" db="EMBL/GenBank/DDBJ databases">
        <title>Bacterial strain isolated from the female urinary microbiota.</title>
        <authorList>
            <person name="Thomas-White K."/>
            <person name="Kumar N."/>
            <person name="Forster S."/>
            <person name="Putonti C."/>
            <person name="Lawley T."/>
            <person name="Wolfe A.J."/>
        </authorList>
    </citation>
    <scope>NUCLEOTIDE SEQUENCE [LARGE SCALE GENOMIC DNA]</scope>
    <source>
        <strain evidence="2 3">UMB0680</strain>
    </source>
</reference>
<feature type="transmembrane region" description="Helical" evidence="1">
    <location>
        <begin position="88"/>
        <end position="113"/>
    </location>
</feature>
<keyword evidence="1" id="KW-1133">Transmembrane helix</keyword>
<dbReference type="AlphaFoldDB" id="A0A2N6PGN9"/>
<evidence type="ECO:0000313" key="2">
    <source>
        <dbReference type="EMBL" id="PMB97851.1"/>
    </source>
</evidence>
<comment type="caution">
    <text evidence="2">The sequence shown here is derived from an EMBL/GenBank/DDBJ whole genome shotgun (WGS) entry which is preliminary data.</text>
</comment>
<feature type="transmembrane region" description="Helical" evidence="1">
    <location>
        <begin position="63"/>
        <end position="82"/>
    </location>
</feature>
<gene>
    <name evidence="2" type="ORF">CJ198_08450</name>
</gene>
<accession>A0A2N6PGN9</accession>
<keyword evidence="1" id="KW-0812">Transmembrane</keyword>
<proteinExistence type="predicted"/>
<sequence length="173" mass="19202">MGIWKRPSQQTRLLSDANKLPDSGLSSAASDSVRSLEEAIIHRDGEVAACNSQLAALDKLDNLAVAFLALGLPLVVTGITLSESEVFHALYIPVLITAFAYIALWIFVTVFALCMRRGMKRTAASLRSDLIRMKLEYVRLIAAEHQKLYERVNPKRAGVMRLFSCFRHKLGLA</sequence>
<evidence type="ECO:0000256" key="1">
    <source>
        <dbReference type="SAM" id="Phobius"/>
    </source>
</evidence>
<dbReference type="RefSeq" id="WP_102162199.1">
    <property type="nucleotide sequence ID" value="NZ_PNFZ01000004.1"/>
</dbReference>
<keyword evidence="3" id="KW-1185">Reference proteome</keyword>
<name>A0A2N6PGN9_9MICO</name>
<protein>
    <submittedName>
        <fullName evidence="2">Uncharacterized protein</fullName>
    </submittedName>
</protein>
<organism evidence="2 3">
    <name type="scientific">Brevibacterium luteolum</name>
    <dbReference type="NCBI Taxonomy" id="199591"/>
    <lineage>
        <taxon>Bacteria</taxon>
        <taxon>Bacillati</taxon>
        <taxon>Actinomycetota</taxon>
        <taxon>Actinomycetes</taxon>
        <taxon>Micrococcales</taxon>
        <taxon>Brevibacteriaceae</taxon>
        <taxon>Brevibacterium</taxon>
    </lineage>
</organism>
<dbReference type="Proteomes" id="UP000235703">
    <property type="component" value="Unassembled WGS sequence"/>
</dbReference>
<keyword evidence="1" id="KW-0472">Membrane</keyword>
<evidence type="ECO:0000313" key="3">
    <source>
        <dbReference type="Proteomes" id="UP000235703"/>
    </source>
</evidence>
<dbReference type="EMBL" id="PNFZ01000004">
    <property type="protein sequence ID" value="PMB97851.1"/>
    <property type="molecule type" value="Genomic_DNA"/>
</dbReference>